<organism evidence="1 2">
    <name type="scientific">Aspergillus tanneri</name>
    <dbReference type="NCBI Taxonomy" id="1220188"/>
    <lineage>
        <taxon>Eukaryota</taxon>
        <taxon>Fungi</taxon>
        <taxon>Dikarya</taxon>
        <taxon>Ascomycota</taxon>
        <taxon>Pezizomycotina</taxon>
        <taxon>Eurotiomycetes</taxon>
        <taxon>Eurotiomycetidae</taxon>
        <taxon>Eurotiales</taxon>
        <taxon>Aspergillaceae</taxon>
        <taxon>Aspergillus</taxon>
        <taxon>Aspergillus subgen. Circumdati</taxon>
    </lineage>
</organism>
<keyword evidence="2" id="KW-1185">Reference proteome</keyword>
<accession>A0A4S3JY40</accession>
<comment type="caution">
    <text evidence="1">The sequence shown here is derived from an EMBL/GenBank/DDBJ whole genome shotgun (WGS) entry which is preliminary data.</text>
</comment>
<dbReference type="VEuPathDB" id="FungiDB:EYZ11_000041"/>
<sequence>MYPGGYNQTAKKHRAHLSHCLHWDAPGQILTSVIDAGNTVRYWIGSTGMLLMTEFL</sequence>
<dbReference type="AlphaFoldDB" id="A0A4S3JY40"/>
<reference evidence="1 2" key="1">
    <citation type="submission" date="2019-03" db="EMBL/GenBank/DDBJ databases">
        <title>The genome sequence of a newly discovered highly antifungal drug resistant Aspergillus species, Aspergillus tanneri NIH 1004.</title>
        <authorList>
            <person name="Mounaud S."/>
            <person name="Singh I."/>
            <person name="Joardar V."/>
            <person name="Pakala S."/>
            <person name="Pakala S."/>
            <person name="Venepally P."/>
            <person name="Hoover J."/>
            <person name="Nierman W."/>
            <person name="Chung J."/>
            <person name="Losada L."/>
        </authorList>
    </citation>
    <scope>NUCLEOTIDE SEQUENCE [LARGE SCALE GENOMIC DNA]</scope>
    <source>
        <strain evidence="1 2">NIH1004</strain>
    </source>
</reference>
<name>A0A4S3JY40_9EURO</name>
<proteinExistence type="predicted"/>
<evidence type="ECO:0000313" key="1">
    <source>
        <dbReference type="EMBL" id="THD00477.1"/>
    </source>
</evidence>
<protein>
    <submittedName>
        <fullName evidence="1">Uncharacterized protein</fullName>
    </submittedName>
</protein>
<gene>
    <name evidence="1" type="ORF">EYZ11_000041</name>
</gene>
<evidence type="ECO:0000313" key="2">
    <source>
        <dbReference type="Proteomes" id="UP000308092"/>
    </source>
</evidence>
<dbReference type="EMBL" id="SOSA01000001">
    <property type="protein sequence ID" value="THD00477.1"/>
    <property type="molecule type" value="Genomic_DNA"/>
</dbReference>
<dbReference type="Proteomes" id="UP000308092">
    <property type="component" value="Unassembled WGS sequence"/>
</dbReference>